<gene>
    <name evidence="1" type="ORF">SARC_05140</name>
</gene>
<dbReference type="RefSeq" id="XP_014156468.1">
    <property type="nucleotide sequence ID" value="XM_014300993.1"/>
</dbReference>
<dbReference type="EMBL" id="KQ241914">
    <property type="protein sequence ID" value="KNC82566.1"/>
    <property type="molecule type" value="Genomic_DNA"/>
</dbReference>
<sequence>LSYPLLKCRSYIASANTNARCNQLSMSHENTVHPIFITILEFANGRYPLSLGIGLLVSQSDLSFAFSRCMFVFKAPAATSPIESTMQFICMPVGIFMSLLYEIVYAMHPNCSVRLRSCWLYCICAG</sequence>
<accession>A0A0L0G199</accession>
<feature type="non-terminal residue" evidence="1">
    <location>
        <position position="126"/>
    </location>
</feature>
<dbReference type="Proteomes" id="UP000054560">
    <property type="component" value="Unassembled WGS sequence"/>
</dbReference>
<feature type="non-terminal residue" evidence="1">
    <location>
        <position position="1"/>
    </location>
</feature>
<organism evidence="1 2">
    <name type="scientific">Sphaeroforma arctica JP610</name>
    <dbReference type="NCBI Taxonomy" id="667725"/>
    <lineage>
        <taxon>Eukaryota</taxon>
        <taxon>Ichthyosporea</taxon>
        <taxon>Ichthyophonida</taxon>
        <taxon>Sphaeroforma</taxon>
    </lineage>
</organism>
<proteinExistence type="predicted"/>
<reference evidence="1 2" key="1">
    <citation type="submission" date="2011-02" db="EMBL/GenBank/DDBJ databases">
        <title>The Genome Sequence of Sphaeroforma arctica JP610.</title>
        <authorList>
            <consortium name="The Broad Institute Genome Sequencing Platform"/>
            <person name="Russ C."/>
            <person name="Cuomo C."/>
            <person name="Young S.K."/>
            <person name="Zeng Q."/>
            <person name="Gargeya S."/>
            <person name="Alvarado L."/>
            <person name="Berlin A."/>
            <person name="Chapman S.B."/>
            <person name="Chen Z."/>
            <person name="Freedman E."/>
            <person name="Gellesch M."/>
            <person name="Goldberg J."/>
            <person name="Griggs A."/>
            <person name="Gujja S."/>
            <person name="Heilman E."/>
            <person name="Heiman D."/>
            <person name="Howarth C."/>
            <person name="Mehta T."/>
            <person name="Neiman D."/>
            <person name="Pearson M."/>
            <person name="Roberts A."/>
            <person name="Saif S."/>
            <person name="Shea T."/>
            <person name="Shenoy N."/>
            <person name="Sisk P."/>
            <person name="Stolte C."/>
            <person name="Sykes S."/>
            <person name="White J."/>
            <person name="Yandava C."/>
            <person name="Burger G."/>
            <person name="Gray M.W."/>
            <person name="Holland P.W.H."/>
            <person name="King N."/>
            <person name="Lang F.B.F."/>
            <person name="Roger A.J."/>
            <person name="Ruiz-Trillo I."/>
            <person name="Haas B."/>
            <person name="Nusbaum C."/>
            <person name="Birren B."/>
        </authorList>
    </citation>
    <scope>NUCLEOTIDE SEQUENCE [LARGE SCALE GENOMIC DNA]</scope>
    <source>
        <strain evidence="1 2">JP610</strain>
    </source>
</reference>
<evidence type="ECO:0000313" key="1">
    <source>
        <dbReference type="EMBL" id="KNC82566.1"/>
    </source>
</evidence>
<dbReference type="GeneID" id="25905644"/>
<evidence type="ECO:0000313" key="2">
    <source>
        <dbReference type="Proteomes" id="UP000054560"/>
    </source>
</evidence>
<name>A0A0L0G199_9EUKA</name>
<keyword evidence="2" id="KW-1185">Reference proteome</keyword>
<protein>
    <submittedName>
        <fullName evidence="1">Uncharacterized protein</fullName>
    </submittedName>
</protein>
<dbReference type="AlphaFoldDB" id="A0A0L0G199"/>